<evidence type="ECO:0000313" key="4">
    <source>
        <dbReference type="EMBL" id="KAF2128336.1"/>
    </source>
</evidence>
<dbReference type="GeneID" id="54404337"/>
<evidence type="ECO:0000256" key="2">
    <source>
        <dbReference type="ARBA" id="ARBA00022801"/>
    </source>
</evidence>
<gene>
    <name evidence="4" type="ORF">P153DRAFT_293648</name>
</gene>
<dbReference type="PANTHER" id="PTHR43283">
    <property type="entry name" value="BETA-LACTAMASE-RELATED"/>
    <property type="match status" value="1"/>
</dbReference>
<dbReference type="Gene3D" id="3.40.710.10">
    <property type="entry name" value="DD-peptidase/beta-lactamase superfamily"/>
    <property type="match status" value="1"/>
</dbReference>
<dbReference type="AlphaFoldDB" id="A0A6A6A9U1"/>
<accession>A0A6A6A9U1</accession>
<protein>
    <submittedName>
        <fullName evidence="4">Beta-lactamase/transpeptidase-like protein</fullName>
    </submittedName>
</protein>
<dbReference type="Pfam" id="PF00144">
    <property type="entry name" value="Beta-lactamase"/>
    <property type="match status" value="1"/>
</dbReference>
<dbReference type="InterPro" id="IPR012338">
    <property type="entry name" value="Beta-lactam/transpept-like"/>
</dbReference>
<dbReference type="InterPro" id="IPR050789">
    <property type="entry name" value="Diverse_Enzym_Activities"/>
</dbReference>
<dbReference type="EMBL" id="ML977508">
    <property type="protein sequence ID" value="KAF2128336.1"/>
    <property type="molecule type" value="Genomic_DNA"/>
</dbReference>
<evidence type="ECO:0000256" key="1">
    <source>
        <dbReference type="ARBA" id="ARBA00009009"/>
    </source>
</evidence>
<organism evidence="4 5">
    <name type="scientific">Dothidotthia symphoricarpi CBS 119687</name>
    <dbReference type="NCBI Taxonomy" id="1392245"/>
    <lineage>
        <taxon>Eukaryota</taxon>
        <taxon>Fungi</taxon>
        <taxon>Dikarya</taxon>
        <taxon>Ascomycota</taxon>
        <taxon>Pezizomycotina</taxon>
        <taxon>Dothideomycetes</taxon>
        <taxon>Pleosporomycetidae</taxon>
        <taxon>Pleosporales</taxon>
        <taxon>Dothidotthiaceae</taxon>
        <taxon>Dothidotthia</taxon>
    </lineage>
</organism>
<reference evidence="4" key="1">
    <citation type="journal article" date="2020" name="Stud. Mycol.">
        <title>101 Dothideomycetes genomes: a test case for predicting lifestyles and emergence of pathogens.</title>
        <authorList>
            <person name="Haridas S."/>
            <person name="Albert R."/>
            <person name="Binder M."/>
            <person name="Bloem J."/>
            <person name="Labutti K."/>
            <person name="Salamov A."/>
            <person name="Andreopoulos B."/>
            <person name="Baker S."/>
            <person name="Barry K."/>
            <person name="Bills G."/>
            <person name="Bluhm B."/>
            <person name="Cannon C."/>
            <person name="Castanera R."/>
            <person name="Culley D."/>
            <person name="Daum C."/>
            <person name="Ezra D."/>
            <person name="Gonzalez J."/>
            <person name="Henrissat B."/>
            <person name="Kuo A."/>
            <person name="Liang C."/>
            <person name="Lipzen A."/>
            <person name="Lutzoni F."/>
            <person name="Magnuson J."/>
            <person name="Mondo S."/>
            <person name="Nolan M."/>
            <person name="Ohm R."/>
            <person name="Pangilinan J."/>
            <person name="Park H.-J."/>
            <person name="Ramirez L."/>
            <person name="Alfaro M."/>
            <person name="Sun H."/>
            <person name="Tritt A."/>
            <person name="Yoshinaga Y."/>
            <person name="Zwiers L.-H."/>
            <person name="Turgeon B."/>
            <person name="Goodwin S."/>
            <person name="Spatafora J."/>
            <person name="Crous P."/>
            <person name="Grigoriev I."/>
        </authorList>
    </citation>
    <scope>NUCLEOTIDE SEQUENCE</scope>
    <source>
        <strain evidence="4">CBS 119687</strain>
    </source>
</reference>
<dbReference type="OrthoDB" id="428260at2759"/>
<dbReference type="PANTHER" id="PTHR43283:SF17">
    <property type="entry name" value="(LOVD), PUTATIVE (AFU_ORTHOLOGUE AFUA_5G00920)-RELATED"/>
    <property type="match status" value="1"/>
</dbReference>
<comment type="similarity">
    <text evidence="1">Belongs to the class-A beta-lactamase family.</text>
</comment>
<evidence type="ECO:0000259" key="3">
    <source>
        <dbReference type="Pfam" id="PF00144"/>
    </source>
</evidence>
<feature type="domain" description="Beta-lactamase-related" evidence="3">
    <location>
        <begin position="4"/>
        <end position="378"/>
    </location>
</feature>
<dbReference type="InterPro" id="IPR001466">
    <property type="entry name" value="Beta-lactam-related"/>
</dbReference>
<name>A0A6A6A9U1_9PLEO</name>
<keyword evidence="5" id="KW-1185">Reference proteome</keyword>
<dbReference type="SUPFAM" id="SSF56601">
    <property type="entry name" value="beta-lactamase/transpeptidase-like"/>
    <property type="match status" value="1"/>
</dbReference>
<sequence length="407" mass="45160">MSSFESLIADAVANGEIPGCALVATNRDGTFEYAKTFGKTSMKDESAKAFQQDTVMWVASCTKLMTSICCMQLVERGQVGLDDPVYTHIPELKDFPILTGFREDGSPIEEKHTKPITLRLLLTHASGLGYDALHPLLMAWLKHHNRVTGTSGKLLSRFDAPLVFQPGESWMYGSSLDYAGLLVERVTGQTLEEYMKTNLWEPLGIKDMTFRLSSRPDMKERMADMSLRDETGRLRWTGSKMPYHDEAHEEVVECMGGQGIFTTAEEYVKILKAVLTTDQNEKILKQDTVKELFKPQLGKGSQGMLNGMLKDETMNNAMGGTPQSIVKDWGLGGILLTSDSEEGMAAGSMIWGGLPNLVWWVDLKTGLCGLYAGQVLPPGDAKCAALTRKFQEGIYEMYKQRNTSPRL</sequence>
<dbReference type="GO" id="GO:0016787">
    <property type="term" value="F:hydrolase activity"/>
    <property type="evidence" value="ECO:0007669"/>
    <property type="project" value="UniProtKB-KW"/>
</dbReference>
<keyword evidence="2" id="KW-0378">Hydrolase</keyword>
<evidence type="ECO:0000313" key="5">
    <source>
        <dbReference type="Proteomes" id="UP000799771"/>
    </source>
</evidence>
<dbReference type="RefSeq" id="XP_033522725.1">
    <property type="nucleotide sequence ID" value="XM_033663905.1"/>
</dbReference>
<proteinExistence type="inferred from homology"/>
<dbReference type="Proteomes" id="UP000799771">
    <property type="component" value="Unassembled WGS sequence"/>
</dbReference>